<evidence type="ECO:0000256" key="1">
    <source>
        <dbReference type="SAM" id="Phobius"/>
    </source>
</evidence>
<keyword evidence="1" id="KW-0812">Transmembrane</keyword>
<organism evidence="2 3">
    <name type="scientific">Hyphomonas neptunium (strain ATCC 15444)</name>
    <dbReference type="NCBI Taxonomy" id="228405"/>
    <lineage>
        <taxon>Bacteria</taxon>
        <taxon>Pseudomonadati</taxon>
        <taxon>Pseudomonadota</taxon>
        <taxon>Alphaproteobacteria</taxon>
        <taxon>Hyphomonadales</taxon>
        <taxon>Hyphomonadaceae</taxon>
        <taxon>Hyphomonas</taxon>
    </lineage>
</organism>
<gene>
    <name evidence="2" type="ordered locus">HNE_2617</name>
</gene>
<protein>
    <submittedName>
        <fullName evidence="2">Uncharacterized protein</fullName>
    </submittedName>
</protein>
<name>Q0BYY7_HYPNA</name>
<dbReference type="KEGG" id="hne:HNE_2617"/>
<dbReference type="Proteomes" id="UP000001959">
    <property type="component" value="Chromosome"/>
</dbReference>
<dbReference type="STRING" id="228405.HNE_2617"/>
<keyword evidence="3" id="KW-1185">Reference proteome</keyword>
<keyword evidence="1" id="KW-0472">Membrane</keyword>
<reference evidence="2 3" key="1">
    <citation type="journal article" date="2006" name="J. Bacteriol.">
        <title>Comparative genomic evidence for a close relationship between the dimorphic prosthecate bacteria Hyphomonas neptunium and Caulobacter crescentus.</title>
        <authorList>
            <person name="Badger J.H."/>
            <person name="Hoover T.R."/>
            <person name="Brun Y.V."/>
            <person name="Weiner R.M."/>
            <person name="Laub M.T."/>
            <person name="Alexandre G."/>
            <person name="Mrazek J."/>
            <person name="Ren Q."/>
            <person name="Paulsen I.T."/>
            <person name="Nelson K.E."/>
            <person name="Khouri H.M."/>
            <person name="Radune D."/>
            <person name="Sosa J."/>
            <person name="Dodson R.J."/>
            <person name="Sullivan S.A."/>
            <person name="Rosovitz M.J."/>
            <person name="Madupu R."/>
            <person name="Brinkac L.M."/>
            <person name="Durkin A.S."/>
            <person name="Daugherty S.C."/>
            <person name="Kothari S.P."/>
            <person name="Giglio M.G."/>
            <person name="Zhou L."/>
            <person name="Haft D.H."/>
            <person name="Selengut J.D."/>
            <person name="Davidsen T.M."/>
            <person name="Yang Q."/>
            <person name="Zafar N."/>
            <person name="Ward N.L."/>
        </authorList>
    </citation>
    <scope>NUCLEOTIDE SEQUENCE [LARGE SCALE GENOMIC DNA]</scope>
    <source>
        <strain evidence="2 3">ATCC 15444</strain>
    </source>
</reference>
<keyword evidence="1" id="KW-1133">Transmembrane helix</keyword>
<feature type="transmembrane region" description="Helical" evidence="1">
    <location>
        <begin position="21"/>
        <end position="41"/>
    </location>
</feature>
<accession>Q0BYY7</accession>
<dbReference type="AlphaFoldDB" id="Q0BYY7"/>
<evidence type="ECO:0000313" key="2">
    <source>
        <dbReference type="EMBL" id="ABI78832.1"/>
    </source>
</evidence>
<evidence type="ECO:0000313" key="3">
    <source>
        <dbReference type="Proteomes" id="UP000001959"/>
    </source>
</evidence>
<proteinExistence type="predicted"/>
<dbReference type="EMBL" id="CP000158">
    <property type="protein sequence ID" value="ABI78832.1"/>
    <property type="molecule type" value="Genomic_DNA"/>
</dbReference>
<dbReference type="HOGENOM" id="CLU_3252676_0_0_5"/>
<sequence length="42" mass="4261">MAGAGAVPRGNTVMSELLKEIGGYLLLVMAIFAAPWLASALG</sequence>